<feature type="transmembrane region" description="Helical" evidence="1">
    <location>
        <begin position="811"/>
        <end position="833"/>
    </location>
</feature>
<keyword evidence="1" id="KW-0812">Transmembrane</keyword>
<organism evidence="3 4">
    <name type="scientific">Aquimarina algicola</name>
    <dbReference type="NCBI Taxonomy" id="2589995"/>
    <lineage>
        <taxon>Bacteria</taxon>
        <taxon>Pseudomonadati</taxon>
        <taxon>Bacteroidota</taxon>
        <taxon>Flavobacteriia</taxon>
        <taxon>Flavobacteriales</taxon>
        <taxon>Flavobacteriaceae</taxon>
        <taxon>Aquimarina</taxon>
    </lineage>
</organism>
<protein>
    <recommendedName>
        <fullName evidence="2">Toxin VasX N-terminal region domain-containing protein</fullName>
    </recommendedName>
</protein>
<feature type="domain" description="Toxin VasX N-terminal region" evidence="2">
    <location>
        <begin position="93"/>
        <end position="227"/>
    </location>
</feature>
<accession>A0A504IW78</accession>
<dbReference type="Proteomes" id="UP000315540">
    <property type="component" value="Unassembled WGS sequence"/>
</dbReference>
<evidence type="ECO:0000256" key="1">
    <source>
        <dbReference type="SAM" id="Phobius"/>
    </source>
</evidence>
<dbReference type="Pfam" id="PF20249">
    <property type="entry name" value="VasX_N"/>
    <property type="match status" value="1"/>
</dbReference>
<dbReference type="EMBL" id="VFWZ01000008">
    <property type="protein sequence ID" value="TPN82747.1"/>
    <property type="molecule type" value="Genomic_DNA"/>
</dbReference>
<evidence type="ECO:0000259" key="2">
    <source>
        <dbReference type="Pfam" id="PF20249"/>
    </source>
</evidence>
<evidence type="ECO:0000313" key="4">
    <source>
        <dbReference type="Proteomes" id="UP000315540"/>
    </source>
</evidence>
<evidence type="ECO:0000313" key="3">
    <source>
        <dbReference type="EMBL" id="TPN82747.1"/>
    </source>
</evidence>
<feature type="transmembrane region" description="Helical" evidence="1">
    <location>
        <begin position="784"/>
        <end position="805"/>
    </location>
</feature>
<keyword evidence="4" id="KW-1185">Reference proteome</keyword>
<dbReference type="RefSeq" id="WP_140595945.1">
    <property type="nucleotide sequence ID" value="NZ_VFWZ01000008.1"/>
</dbReference>
<proteinExistence type="predicted"/>
<keyword evidence="1" id="KW-1133">Transmembrane helix</keyword>
<keyword evidence="1" id="KW-0472">Membrane</keyword>
<dbReference type="AlphaFoldDB" id="A0A504IW78"/>
<dbReference type="OrthoDB" id="1187928at2"/>
<reference evidence="3 4" key="1">
    <citation type="submission" date="2019-06" db="EMBL/GenBank/DDBJ databases">
        <authorList>
            <person name="Meng X."/>
        </authorList>
    </citation>
    <scope>NUCLEOTIDE SEQUENCE [LARGE SCALE GENOMIC DNA]</scope>
    <source>
        <strain evidence="3 4">M625</strain>
    </source>
</reference>
<sequence>MSNTTLRDYQSTGLDEVLASITFKVNGGGAPEVESPPLDILKTGIRLHFFRYGLFKKEAAQGKDHFVIYAPDDNADHNCDFQYIKPYVFEQQQLDDAVINSELNPPEGASAPQNYYYQRTCLNEGYIYIIDDANPELHKEYKVDQFGNLTNISWDHEQNKENGTFKDVRIPTKKDKQRITNYHLVHKKGAQLWTCFSPVQWSVAYHQKMRDDQELRQQRMQMVDCSGILKNGENCLNDIYPCKDVMAYFTSDQRNEAIWLQRKLHDITEDETQQQDEIYEDMFVTLHDPFSCADTLCDGVEYEIERLQSIMLSCKTGIPSDEIFNKIRENADIVIEENTKNRQIECMFLLAIATYKFIFNDPGATIKYRGYKPDSWMDQILKYTPAGLIDRTVGNALNKEHGYGQSGASRQKLEKILGVAERRRQRNIINQYRDDLGTFITSDYYQDIYDDYLEAAADFVEIAKWTAAHHKEILSKYPNQFDRELDLEHVYQIKKDHWIKEVGKTLDPDPPLFKKSTLILDKELFLKSYVVLSLTKKTNSTMGKILKAYGNHGDYVNGKGEFKVLTKLEYLKRDFKTREAFISFNKSGLHEYLKTHSKEIDFGVEGNTKANFREYEKTMHKLYGNISRQKGKELIDNGAIKVNYKNIPKKHTTAVKDFLNSTKFATVVLAFEVMSLTRAIKKRREKDSRLNNLQEKGAGIKLGAALVTLARNTGVEERLGRKFAEVIARMQQTEVTEEILGESSTRIRNIGNIVKIAGSTVTVATAAKDAYQAGSYRDYDAMGAYSAAGAVGAVFIVSDLSMYFGTGALALGFWPAAILGGVLIGLYAVAQLLKDTELQAYFKNYPFSDYAILPNASELPHQYIHRLYESVDRAVEPSSYEWISESKFVKYRNFETAYIGFMDMIAPHTVYVGARYDAGTTLQYNSDLHAHRFRAHLQFFQYFNDPQDLDIKIWFYPYGLNTQEKVEITMMYFDFPKDRQLGKSDNPPRCYVDFGLPVGYKQGNFGKALYPKGEVLFLCRLKTHDRHFIPLEQQNEARYYYSIAQVYNQIDLSTPKPYYDKFGLGLYHIRNPRVARIKDTTPEDAERVIRLKDVSLLRSFPLT</sequence>
<name>A0A504IW78_9FLAO</name>
<dbReference type="InterPro" id="IPR046864">
    <property type="entry name" value="VasX_N"/>
</dbReference>
<gene>
    <name evidence="3" type="ORF">FHK87_20175</name>
</gene>
<comment type="caution">
    <text evidence="3">The sequence shown here is derived from an EMBL/GenBank/DDBJ whole genome shotgun (WGS) entry which is preliminary data.</text>
</comment>